<dbReference type="GO" id="GO:0003676">
    <property type="term" value="F:nucleic acid binding"/>
    <property type="evidence" value="ECO:0007669"/>
    <property type="project" value="InterPro"/>
</dbReference>
<accession>A0A2N9H1L2</accession>
<proteinExistence type="predicted"/>
<dbReference type="InterPro" id="IPR012337">
    <property type="entry name" value="RNaseH-like_sf"/>
</dbReference>
<dbReference type="SUPFAM" id="SSF53098">
    <property type="entry name" value="Ribonuclease H-like"/>
    <property type="match status" value="1"/>
</dbReference>
<name>A0A2N9H1L2_FAGSY</name>
<protein>
    <submittedName>
        <fullName evidence="1">Uncharacterized protein</fullName>
    </submittedName>
</protein>
<dbReference type="Gene3D" id="3.30.420.10">
    <property type="entry name" value="Ribonuclease H-like superfamily/Ribonuclease H"/>
    <property type="match status" value="1"/>
</dbReference>
<dbReference type="InterPro" id="IPR039637">
    <property type="entry name" value="CNOT7/CNOT8/Pop2"/>
</dbReference>
<evidence type="ECO:0000313" key="1">
    <source>
        <dbReference type="EMBL" id="SPD08407.1"/>
    </source>
</evidence>
<reference evidence="1" key="1">
    <citation type="submission" date="2018-02" db="EMBL/GenBank/DDBJ databases">
        <authorList>
            <person name="Cohen D.B."/>
            <person name="Kent A.D."/>
        </authorList>
    </citation>
    <scope>NUCLEOTIDE SEQUENCE</scope>
</reference>
<gene>
    <name evidence="1" type="ORF">FSB_LOCUS36289</name>
</gene>
<sequence>MSDFDVLGTVGKLALPTFARFRIRGNPSLGSRDMVPRTGATGVFLVRLRTVFRSGFRLDPVKSWRSESSTSCMNVSSFQRARAYGSTCCESGRLCAQAWQRRWESSGIFSTALFRRPVFTPCTEASLGFARYDLANRGRRNVPYAKGSFSDRDSGLTGGGLDDPEVARHFGKCAPDPVLRLFDVAGLCQIRPAWFGLPRFACRHPRKSRGPSMPAFTTHLHRLSPTLLKVFTLGSTGTAKTPPYPYRYLVGTDTAGVPLHAYPWRTRFRPKKKISGTVLVRVGSVPVRGEAKTVSFRLKTEASQPLDSILIFSANRFSLLCSLSLTSSTAGELGSLSSALCLSLPPPPVSSVLSPLLSVSHFLHRARFSLLCSLSLTSSTAGKLGSLFLTSSLDSILITSSQTEASGFFLLLFFFYDLAHLMKILTRDKQLPNDLPQFMCMVCIVFGRKVFDMKNMMKFCDGLYGGLENLSNTLGVQRVAWKCHQAGSDTLLTMQTFRRFLDIYFKQKSESGLRHNGHLLARFQCVLHGLEPNNYFDQFNGRSLIAA</sequence>
<dbReference type="EMBL" id="OIVN01003046">
    <property type="protein sequence ID" value="SPD08407.1"/>
    <property type="molecule type" value="Genomic_DNA"/>
</dbReference>
<dbReference type="AlphaFoldDB" id="A0A2N9H1L2"/>
<dbReference type="PANTHER" id="PTHR10797">
    <property type="entry name" value="CCR4-NOT TRANSCRIPTION COMPLEX SUBUNIT"/>
    <property type="match status" value="1"/>
</dbReference>
<organism evidence="1">
    <name type="scientific">Fagus sylvatica</name>
    <name type="common">Beechnut</name>
    <dbReference type="NCBI Taxonomy" id="28930"/>
    <lineage>
        <taxon>Eukaryota</taxon>
        <taxon>Viridiplantae</taxon>
        <taxon>Streptophyta</taxon>
        <taxon>Embryophyta</taxon>
        <taxon>Tracheophyta</taxon>
        <taxon>Spermatophyta</taxon>
        <taxon>Magnoliopsida</taxon>
        <taxon>eudicotyledons</taxon>
        <taxon>Gunneridae</taxon>
        <taxon>Pentapetalae</taxon>
        <taxon>rosids</taxon>
        <taxon>fabids</taxon>
        <taxon>Fagales</taxon>
        <taxon>Fagaceae</taxon>
        <taxon>Fagus</taxon>
    </lineage>
</organism>
<dbReference type="InterPro" id="IPR036397">
    <property type="entry name" value="RNaseH_sf"/>
</dbReference>
<dbReference type="GO" id="GO:0004535">
    <property type="term" value="F:poly(A)-specific ribonuclease activity"/>
    <property type="evidence" value="ECO:0007669"/>
    <property type="project" value="InterPro"/>
</dbReference>
<dbReference type="GO" id="GO:0030014">
    <property type="term" value="C:CCR4-NOT complex"/>
    <property type="evidence" value="ECO:0007669"/>
    <property type="project" value="InterPro"/>
</dbReference>